<dbReference type="InterPro" id="IPR052672">
    <property type="entry name" value="Type1_Cytokine_Rcpt_Type2"/>
</dbReference>
<evidence type="ECO:0008006" key="16">
    <source>
        <dbReference type="Google" id="ProtNLM"/>
    </source>
</evidence>
<dbReference type="CDD" id="cd00063">
    <property type="entry name" value="FN3"/>
    <property type="match status" value="1"/>
</dbReference>
<evidence type="ECO:0000256" key="10">
    <source>
        <dbReference type="ARBA" id="ARBA00023319"/>
    </source>
</evidence>
<dbReference type="PANTHER" id="PTHR48423:SF1">
    <property type="entry name" value="INTERLEUKIN-27 RECEPTOR SUBUNIT ALPHA"/>
    <property type="match status" value="1"/>
</dbReference>
<protein>
    <recommendedName>
        <fullName evidence="16">Granulocyte colony-stimulating factor receptor</fullName>
    </recommendedName>
</protein>
<evidence type="ECO:0000256" key="11">
    <source>
        <dbReference type="SAM" id="Phobius"/>
    </source>
</evidence>
<dbReference type="EMBL" id="VEVO01000002">
    <property type="protein sequence ID" value="KAF0045962.1"/>
    <property type="molecule type" value="Genomic_DNA"/>
</dbReference>
<dbReference type="InterPro" id="IPR013783">
    <property type="entry name" value="Ig-like_fold"/>
</dbReference>
<evidence type="ECO:0000256" key="7">
    <source>
        <dbReference type="ARBA" id="ARBA00023136"/>
    </source>
</evidence>
<dbReference type="Proteomes" id="UP000438429">
    <property type="component" value="Unassembled WGS sequence"/>
</dbReference>
<sequence>MTCTAETHLCSPLFEDCPYPGEGKWSSSFSPKSVIVCMIQFSVASMDFRSREDIYETGLIDSDTYLHQFRKLARNKCERGSIMILMAPHYVPPLGRRRPLRGTLCHCGCQSSLVIWQSARAAALGLDFPGVHGAPDFPGPAHHAMHPGTMPLGPQPYENNDRVVDETESNMASYRQNQALVRPLDDRSPESPFLLRHGTNDPFQSEYTINRVLGFPRGRTDSNHKSNIEEVKHVALPTRVEAPGQSDLVNWVAQGRGESLPFVYNRHGLVVDESVPNRRGMSLSGLPLPQSRGHGTHHRGLAGFGLGRQVPVLASSLLHNEGHVGAMTNPSPAFGRGRGMGLPGHLAQSLHRNLNVKWFVQGVIIMMSTWVSAVVALVAFVNGMRNEDVRQPCAHIQTSSSVVPLGSPVTATCVISNNCLQVIGQDVPIEWRLGDRLIPGSPVASESGRVSQVVIPSFNHTGAFLTCCVQTSPVQIVGGVKIRAGYPPEPPQNLSCQTNLTTPNTLTCSWDPGQQNTHLLTQYTLHTEIWDSNENNTYTLPTGVHHYAIPRSGFVLFSEMGLYVKAVNELGEATSAPITMEPISAAKFDPPKILTVEAVPKRYGCLRLSWSLSQHQAWMRDCRLNLEVRLKTADSSQWSGQPPSKLFRANSQNVSYTVSLQKPPGEKGKVCSTTGSYCTFQLPRKAKKVYLRAVNAAGKSSPTEVRVYRLKGGLTVISAVTAIPHDERALRVQWRNMDISSLTGYVVEWRPLLKADFSLTKFEIADRNQSSLIITGSLEPYKPYGISVYPRFKDGLGLPQTVNAYSRQKVVNVDPRERRVLLKDLNTVSVYEAFVMVNTFGGSLNGSTIHFKIEPFDAVTVVMIVTATGVGLSLLTIFIVMTCFSNSRRLKGRLWPVVPDPANSSITSWTSESSQYTHPAWDSDEPNPVFLSHLSFLDLSMKLSKEEVDIWLNSAEDTSDLGESICGSPFIPGYSGSNSDSVPYATVIFSGQCSSPPPKDPHVYLRSESTQPLLESEESFSPKCYQNMATDGMPGEQCFFGLGHDCAVEEGADPVFIWDEFPFLKALATNDTQNN</sequence>
<dbReference type="PROSITE" id="PS50835">
    <property type="entry name" value="IG_LIKE"/>
    <property type="match status" value="1"/>
</dbReference>
<evidence type="ECO:0000313" key="15">
    <source>
        <dbReference type="Proteomes" id="UP000438429"/>
    </source>
</evidence>
<evidence type="ECO:0000256" key="5">
    <source>
        <dbReference type="ARBA" id="ARBA00022737"/>
    </source>
</evidence>
<keyword evidence="3 11" id="KW-0812">Transmembrane</keyword>
<feature type="domain" description="Ig-like" evidence="12">
    <location>
        <begin position="392"/>
        <end position="477"/>
    </location>
</feature>
<accession>A0A6A4TVB4</accession>
<dbReference type="InterPro" id="IPR036179">
    <property type="entry name" value="Ig-like_dom_sf"/>
</dbReference>
<reference evidence="14 15" key="1">
    <citation type="submission" date="2019-06" db="EMBL/GenBank/DDBJ databases">
        <title>Draft genomes of female and male turbot (Scophthalmus maximus).</title>
        <authorList>
            <person name="Xu H."/>
            <person name="Xu X.-W."/>
            <person name="Shao C."/>
            <person name="Chen S."/>
        </authorList>
    </citation>
    <scope>NUCLEOTIDE SEQUENCE [LARGE SCALE GENOMIC DNA]</scope>
    <source>
        <strain evidence="14">Ysfricsl-2016a</strain>
        <tissue evidence="14">Blood</tissue>
    </source>
</reference>
<dbReference type="InterPro" id="IPR036116">
    <property type="entry name" value="FN3_sf"/>
</dbReference>
<evidence type="ECO:0000259" key="12">
    <source>
        <dbReference type="PROSITE" id="PS50835"/>
    </source>
</evidence>
<evidence type="ECO:0000256" key="4">
    <source>
        <dbReference type="ARBA" id="ARBA00022729"/>
    </source>
</evidence>
<keyword evidence="5" id="KW-0677">Repeat</keyword>
<keyword evidence="9" id="KW-0325">Glycoprotein</keyword>
<dbReference type="SMART" id="SM00060">
    <property type="entry name" value="FN3"/>
    <property type="match status" value="3"/>
</dbReference>
<dbReference type="PROSITE" id="PS50853">
    <property type="entry name" value="FN3"/>
    <property type="match status" value="2"/>
</dbReference>
<evidence type="ECO:0000256" key="1">
    <source>
        <dbReference type="ARBA" id="ARBA00004479"/>
    </source>
</evidence>
<organism evidence="14 15">
    <name type="scientific">Scophthalmus maximus</name>
    <name type="common">Turbot</name>
    <name type="synonym">Psetta maxima</name>
    <dbReference type="NCBI Taxonomy" id="52904"/>
    <lineage>
        <taxon>Eukaryota</taxon>
        <taxon>Metazoa</taxon>
        <taxon>Chordata</taxon>
        <taxon>Craniata</taxon>
        <taxon>Vertebrata</taxon>
        <taxon>Euteleostomi</taxon>
        <taxon>Actinopterygii</taxon>
        <taxon>Neopterygii</taxon>
        <taxon>Teleostei</taxon>
        <taxon>Neoteleostei</taxon>
        <taxon>Acanthomorphata</taxon>
        <taxon>Carangaria</taxon>
        <taxon>Pleuronectiformes</taxon>
        <taxon>Pleuronectoidei</taxon>
        <taxon>Scophthalmidae</taxon>
        <taxon>Scophthalmus</taxon>
    </lineage>
</organism>
<evidence type="ECO:0000256" key="9">
    <source>
        <dbReference type="ARBA" id="ARBA00023180"/>
    </source>
</evidence>
<name>A0A6A4TVB4_SCOMX</name>
<comment type="similarity">
    <text evidence="2">Belongs to the type I cytokine receptor family. Type 2 subfamily.</text>
</comment>
<evidence type="ECO:0000256" key="2">
    <source>
        <dbReference type="ARBA" id="ARBA00008921"/>
    </source>
</evidence>
<dbReference type="InterPro" id="IPR007110">
    <property type="entry name" value="Ig-like_dom"/>
</dbReference>
<gene>
    <name evidence="14" type="ORF">F2P81_002491</name>
</gene>
<keyword evidence="10" id="KW-0393">Immunoglobulin domain</keyword>
<proteinExistence type="inferred from homology"/>
<evidence type="ECO:0000256" key="8">
    <source>
        <dbReference type="ARBA" id="ARBA00023170"/>
    </source>
</evidence>
<keyword evidence="4" id="KW-0732">Signal</keyword>
<evidence type="ECO:0000256" key="6">
    <source>
        <dbReference type="ARBA" id="ARBA00022989"/>
    </source>
</evidence>
<comment type="caution">
    <text evidence="14">The sequence shown here is derived from an EMBL/GenBank/DDBJ whole genome shotgun (WGS) entry which is preliminary data.</text>
</comment>
<dbReference type="InterPro" id="IPR003961">
    <property type="entry name" value="FN3_dom"/>
</dbReference>
<keyword evidence="7 11" id="KW-0472">Membrane</keyword>
<feature type="transmembrane region" description="Helical" evidence="11">
    <location>
        <begin position="358"/>
        <end position="381"/>
    </location>
</feature>
<keyword evidence="6 11" id="KW-1133">Transmembrane helix</keyword>
<dbReference type="GO" id="GO:0005886">
    <property type="term" value="C:plasma membrane"/>
    <property type="evidence" value="ECO:0007669"/>
    <property type="project" value="UniProtKB-ARBA"/>
</dbReference>
<dbReference type="PANTHER" id="PTHR48423">
    <property type="entry name" value="INTERLEUKIN-27 RECEPTOR SUBUNIT ALPHA"/>
    <property type="match status" value="1"/>
</dbReference>
<dbReference type="AlphaFoldDB" id="A0A6A4TVB4"/>
<feature type="domain" description="Fibronectin type-III" evidence="13">
    <location>
        <begin position="490"/>
        <end position="588"/>
    </location>
</feature>
<keyword evidence="8" id="KW-0675">Receptor</keyword>
<evidence type="ECO:0000256" key="3">
    <source>
        <dbReference type="ARBA" id="ARBA00022692"/>
    </source>
</evidence>
<dbReference type="FunFam" id="2.60.40.10:FF:000465">
    <property type="entry name" value="Granulocyte colony-stimulating factor receptor"/>
    <property type="match status" value="1"/>
</dbReference>
<comment type="subcellular location">
    <subcellularLocation>
        <location evidence="1">Membrane</location>
        <topology evidence="1">Single-pass type I membrane protein</topology>
    </subcellularLocation>
</comment>
<dbReference type="Pfam" id="PF06328">
    <property type="entry name" value="Lep_receptor_Ig"/>
    <property type="match status" value="1"/>
</dbReference>
<dbReference type="Gene3D" id="2.60.40.10">
    <property type="entry name" value="Immunoglobulins"/>
    <property type="match status" value="3"/>
</dbReference>
<dbReference type="SUPFAM" id="SSF49265">
    <property type="entry name" value="Fibronectin type III"/>
    <property type="match status" value="2"/>
</dbReference>
<feature type="transmembrane region" description="Helical" evidence="11">
    <location>
        <begin position="858"/>
        <end position="884"/>
    </location>
</feature>
<evidence type="ECO:0000259" key="13">
    <source>
        <dbReference type="PROSITE" id="PS50853"/>
    </source>
</evidence>
<dbReference type="InterPro" id="IPR010457">
    <property type="entry name" value="IgC2-like_lig-bd"/>
</dbReference>
<feature type="transmembrane region" description="Helical" evidence="11">
    <location>
        <begin position="828"/>
        <end position="846"/>
    </location>
</feature>
<feature type="domain" description="Fibronectin type-III" evidence="13">
    <location>
        <begin position="716"/>
        <end position="816"/>
    </location>
</feature>
<dbReference type="SUPFAM" id="SSF48726">
    <property type="entry name" value="Immunoglobulin"/>
    <property type="match status" value="1"/>
</dbReference>
<evidence type="ECO:0000313" key="14">
    <source>
        <dbReference type="EMBL" id="KAF0045962.1"/>
    </source>
</evidence>